<reference evidence="11 12" key="1">
    <citation type="submission" date="2019-01" db="EMBL/GenBank/DDBJ databases">
        <authorList>
            <person name="Sayadi A."/>
        </authorList>
    </citation>
    <scope>NUCLEOTIDE SEQUENCE [LARGE SCALE GENOMIC DNA]</scope>
</reference>
<feature type="transmembrane region" description="Helical" evidence="10">
    <location>
        <begin position="74"/>
        <end position="99"/>
    </location>
</feature>
<dbReference type="InterPro" id="IPR004117">
    <property type="entry name" value="7tm6_olfct_rcpt"/>
</dbReference>
<dbReference type="OrthoDB" id="6784258at2759"/>
<feature type="transmembrane region" description="Helical" evidence="10">
    <location>
        <begin position="181"/>
        <end position="214"/>
    </location>
</feature>
<keyword evidence="8 10" id="KW-0675">Receptor</keyword>
<dbReference type="GO" id="GO:0007165">
    <property type="term" value="P:signal transduction"/>
    <property type="evidence" value="ECO:0007669"/>
    <property type="project" value="UniProtKB-KW"/>
</dbReference>
<comment type="caution">
    <text evidence="10">Lacks conserved residue(s) required for the propagation of feature annotation.</text>
</comment>
<dbReference type="SMR" id="A0A653C0F6"/>
<feature type="transmembrane region" description="Helical" evidence="10">
    <location>
        <begin position="45"/>
        <end position="68"/>
    </location>
</feature>
<dbReference type="Proteomes" id="UP000410492">
    <property type="component" value="Unassembled WGS sequence"/>
</dbReference>
<organism evidence="11 12">
    <name type="scientific">Callosobruchus maculatus</name>
    <name type="common">Southern cowpea weevil</name>
    <name type="synonym">Pulse bruchid</name>
    <dbReference type="NCBI Taxonomy" id="64391"/>
    <lineage>
        <taxon>Eukaryota</taxon>
        <taxon>Metazoa</taxon>
        <taxon>Ecdysozoa</taxon>
        <taxon>Arthropoda</taxon>
        <taxon>Hexapoda</taxon>
        <taxon>Insecta</taxon>
        <taxon>Pterygota</taxon>
        <taxon>Neoptera</taxon>
        <taxon>Endopterygota</taxon>
        <taxon>Coleoptera</taxon>
        <taxon>Polyphaga</taxon>
        <taxon>Cucujiformia</taxon>
        <taxon>Chrysomeloidea</taxon>
        <taxon>Chrysomelidae</taxon>
        <taxon>Bruchinae</taxon>
        <taxon>Bruchini</taxon>
        <taxon>Callosobruchus</taxon>
    </lineage>
</organism>
<evidence type="ECO:0000256" key="3">
    <source>
        <dbReference type="ARBA" id="ARBA00022606"/>
    </source>
</evidence>
<dbReference type="GO" id="GO:0005886">
    <property type="term" value="C:plasma membrane"/>
    <property type="evidence" value="ECO:0007669"/>
    <property type="project" value="UniProtKB-SubCell"/>
</dbReference>
<comment type="similarity">
    <text evidence="10">Belongs to the insect chemoreceptor superfamily. Heteromeric odorant receptor channel (TC 1.A.69) family.</text>
</comment>
<keyword evidence="7 10" id="KW-0472">Membrane</keyword>
<feature type="transmembrane region" description="Helical" evidence="10">
    <location>
        <begin position="267"/>
        <end position="290"/>
    </location>
</feature>
<proteinExistence type="inferred from homology"/>
<keyword evidence="4 10" id="KW-0812">Transmembrane</keyword>
<dbReference type="Pfam" id="PF02949">
    <property type="entry name" value="7tm_6"/>
    <property type="match status" value="1"/>
</dbReference>
<evidence type="ECO:0000256" key="10">
    <source>
        <dbReference type="RuleBase" id="RU351113"/>
    </source>
</evidence>
<keyword evidence="5 10" id="KW-0552">Olfaction</keyword>
<feature type="transmembrane region" description="Helical" evidence="10">
    <location>
        <begin position="141"/>
        <end position="161"/>
    </location>
</feature>
<name>A0A653C0F6_CALMS</name>
<evidence type="ECO:0000256" key="9">
    <source>
        <dbReference type="ARBA" id="ARBA00023224"/>
    </source>
</evidence>
<dbReference type="GO" id="GO:0004984">
    <property type="term" value="F:olfactory receptor activity"/>
    <property type="evidence" value="ECO:0007669"/>
    <property type="project" value="InterPro"/>
</dbReference>
<keyword evidence="9 10" id="KW-0807">Transducer</keyword>
<gene>
    <name evidence="11" type="ORF">CALMAC_LOCUS5021</name>
</gene>
<evidence type="ECO:0000256" key="4">
    <source>
        <dbReference type="ARBA" id="ARBA00022692"/>
    </source>
</evidence>
<evidence type="ECO:0000256" key="6">
    <source>
        <dbReference type="ARBA" id="ARBA00022989"/>
    </source>
</evidence>
<protein>
    <recommendedName>
        <fullName evidence="10">Odorant receptor</fullName>
    </recommendedName>
</protein>
<comment type="subcellular location">
    <subcellularLocation>
        <location evidence="1 10">Cell membrane</location>
        <topology evidence="1 10">Multi-pass membrane protein</topology>
    </subcellularLocation>
</comment>
<dbReference type="AlphaFoldDB" id="A0A653C0F6"/>
<dbReference type="PANTHER" id="PTHR21137:SF35">
    <property type="entry name" value="ODORANT RECEPTOR 19A-RELATED"/>
    <property type="match status" value="1"/>
</dbReference>
<keyword evidence="2" id="KW-1003">Cell membrane</keyword>
<sequence>MINLLLSMIRRKLQSMDKWSVINRSLFLMNLCGVHPGKVGSKVQLGVFLFLIVNFSITTYWMAMFFVVKEEKDFNMFVMSLANVLCTVHAILYLSCLYVQRPSIMQLLTEMREKFWEIDIYTDKALIENYQSSLDKVQMKYALFCFIMFYTALTYLYWRILTDQRPIGDNLLFESYVPEGMSFWFLLAWQHIPAGALISIEMAMDFLICSILSLSAQQYRLLRYEMERVFGTLEKKGDSEENISKRIRRCNDQLTFLLSFRNTLNEAFSYLMLAYIGVVVLILCFEVYLLFQMDSIEHIIKILAYSGFIFFEFFVCYCYPAQDLTVDAEQLANSIYFSEWYKYPNHCKEILMLVGKSQIRVVFTAGGLLELDLPTGMAAIKTMFSYSMFLRTMTMIE</sequence>
<evidence type="ECO:0000313" key="11">
    <source>
        <dbReference type="EMBL" id="VEN41056.1"/>
    </source>
</evidence>
<dbReference type="EMBL" id="CAACVG010006687">
    <property type="protein sequence ID" value="VEN41056.1"/>
    <property type="molecule type" value="Genomic_DNA"/>
</dbReference>
<evidence type="ECO:0000256" key="7">
    <source>
        <dbReference type="ARBA" id="ARBA00023136"/>
    </source>
</evidence>
<keyword evidence="12" id="KW-1185">Reference proteome</keyword>
<keyword evidence="3 10" id="KW-0716">Sensory transduction</keyword>
<dbReference type="PANTHER" id="PTHR21137">
    <property type="entry name" value="ODORANT RECEPTOR"/>
    <property type="match status" value="1"/>
</dbReference>
<evidence type="ECO:0000256" key="2">
    <source>
        <dbReference type="ARBA" id="ARBA00022475"/>
    </source>
</evidence>
<feature type="transmembrane region" description="Helical" evidence="10">
    <location>
        <begin position="302"/>
        <end position="320"/>
    </location>
</feature>
<evidence type="ECO:0000313" key="12">
    <source>
        <dbReference type="Proteomes" id="UP000410492"/>
    </source>
</evidence>
<evidence type="ECO:0000256" key="5">
    <source>
        <dbReference type="ARBA" id="ARBA00022725"/>
    </source>
</evidence>
<evidence type="ECO:0000256" key="1">
    <source>
        <dbReference type="ARBA" id="ARBA00004651"/>
    </source>
</evidence>
<keyword evidence="6 10" id="KW-1133">Transmembrane helix</keyword>
<dbReference type="GO" id="GO:0005549">
    <property type="term" value="F:odorant binding"/>
    <property type="evidence" value="ECO:0007669"/>
    <property type="project" value="InterPro"/>
</dbReference>
<accession>A0A653C0F6</accession>
<evidence type="ECO:0000256" key="8">
    <source>
        <dbReference type="ARBA" id="ARBA00023170"/>
    </source>
</evidence>